<reference evidence="2" key="1">
    <citation type="submission" date="2022-11" db="UniProtKB">
        <authorList>
            <consortium name="WormBaseParasite"/>
        </authorList>
    </citation>
    <scope>IDENTIFICATION</scope>
</reference>
<name>A0AC34F8Y8_9BILA</name>
<sequence length="241" mass="27513">MYSAIQGSAIFDSWGFGCPLESVARINPFHFQDEKQILKVQSVWTEDSKRSHPCIWQFSAPKGYGFKITLENLHLSDSTNLRIDNSNETFLSKAAAKLGKTYYTEDNYLKISLSYDPLSPSGVIEFLTYVMIVKIDWVQVEANCEVKKEETSAEIWSGKSFPNNAKCGYNYIIAPKTETIASYWIYLEEEIDVLNLYFDGNDSIPYPLNIIGTIAPPIFSIYPFEDETERSVYFEFISDGN</sequence>
<accession>A0AC34F8Y8</accession>
<dbReference type="Proteomes" id="UP000887579">
    <property type="component" value="Unplaced"/>
</dbReference>
<dbReference type="WBParaSite" id="ES5_v2.g13326.t1">
    <property type="protein sequence ID" value="ES5_v2.g13326.t1"/>
    <property type="gene ID" value="ES5_v2.g13326"/>
</dbReference>
<organism evidence="1 2">
    <name type="scientific">Panagrolaimus sp. ES5</name>
    <dbReference type="NCBI Taxonomy" id="591445"/>
    <lineage>
        <taxon>Eukaryota</taxon>
        <taxon>Metazoa</taxon>
        <taxon>Ecdysozoa</taxon>
        <taxon>Nematoda</taxon>
        <taxon>Chromadorea</taxon>
        <taxon>Rhabditida</taxon>
        <taxon>Tylenchina</taxon>
        <taxon>Panagrolaimomorpha</taxon>
        <taxon>Panagrolaimoidea</taxon>
        <taxon>Panagrolaimidae</taxon>
        <taxon>Panagrolaimus</taxon>
    </lineage>
</organism>
<protein>
    <submittedName>
        <fullName evidence="2">CUB domain-containing protein</fullName>
    </submittedName>
</protein>
<evidence type="ECO:0000313" key="1">
    <source>
        <dbReference type="Proteomes" id="UP000887579"/>
    </source>
</evidence>
<proteinExistence type="predicted"/>
<evidence type="ECO:0000313" key="2">
    <source>
        <dbReference type="WBParaSite" id="ES5_v2.g13326.t1"/>
    </source>
</evidence>